<dbReference type="Pfam" id="PF10604">
    <property type="entry name" value="Polyketide_cyc2"/>
    <property type="match status" value="1"/>
</dbReference>
<dbReference type="InterPro" id="IPR023393">
    <property type="entry name" value="START-like_dom_sf"/>
</dbReference>
<reference evidence="1" key="1">
    <citation type="submission" date="2022-12" db="EMBL/GenBank/DDBJ databases">
        <authorList>
            <person name="Ruckert C."/>
            <person name="Busche T."/>
            <person name="Kalinowski J."/>
            <person name="Wittmann C."/>
        </authorList>
    </citation>
    <scope>NUCLEOTIDE SEQUENCE</scope>
    <source>
        <strain evidence="1">DSM 40467</strain>
    </source>
</reference>
<dbReference type="EMBL" id="CP114413">
    <property type="protein sequence ID" value="WAZ26936.1"/>
    <property type="molecule type" value="Genomic_DNA"/>
</dbReference>
<dbReference type="CDD" id="cd07812">
    <property type="entry name" value="SRPBCC"/>
    <property type="match status" value="1"/>
</dbReference>
<protein>
    <submittedName>
        <fullName evidence="1">SRPBCC family protein</fullName>
    </submittedName>
</protein>
<organism evidence="1 2">
    <name type="scientific">Streptomyces cinnabarinus</name>
    <dbReference type="NCBI Taxonomy" id="67287"/>
    <lineage>
        <taxon>Bacteria</taxon>
        <taxon>Bacillati</taxon>
        <taxon>Actinomycetota</taxon>
        <taxon>Actinomycetes</taxon>
        <taxon>Kitasatosporales</taxon>
        <taxon>Streptomycetaceae</taxon>
        <taxon>Streptomyces</taxon>
    </lineage>
</organism>
<keyword evidence="2" id="KW-1185">Reference proteome</keyword>
<evidence type="ECO:0000313" key="2">
    <source>
        <dbReference type="Proteomes" id="UP001164439"/>
    </source>
</evidence>
<accession>A0ABY7KW20</accession>
<dbReference type="Gene3D" id="3.30.530.20">
    <property type="match status" value="1"/>
</dbReference>
<sequence>MSTTARPDPLATFESLDPAAYAFTRRAWVDAPPARVYHLVGDVSSISRWSPNATNAAYDHEAGPRVGAWFSGHNRKDGREWTTRSQVVRADPATAFGFVVGGAENGIVQWDWTFRPQGRGTIVRQSWQLLRLDPVLGTTRTDLDDLLRYMADSVEVTLASMAQYFAGNYGAYEMAPGTHP</sequence>
<dbReference type="Proteomes" id="UP001164439">
    <property type="component" value="Chromosome"/>
</dbReference>
<proteinExistence type="predicted"/>
<name>A0ABY7KW20_9ACTN</name>
<gene>
    <name evidence="1" type="ORF">STRCI_008622</name>
</gene>
<dbReference type="SUPFAM" id="SSF55961">
    <property type="entry name" value="Bet v1-like"/>
    <property type="match status" value="1"/>
</dbReference>
<dbReference type="RefSeq" id="WP_269664423.1">
    <property type="nucleotide sequence ID" value="NZ_CP114413.1"/>
</dbReference>
<dbReference type="InterPro" id="IPR019587">
    <property type="entry name" value="Polyketide_cyclase/dehydratase"/>
</dbReference>
<evidence type="ECO:0000313" key="1">
    <source>
        <dbReference type="EMBL" id="WAZ26936.1"/>
    </source>
</evidence>